<evidence type="ECO:0000259" key="1">
    <source>
        <dbReference type="Pfam" id="PF13470"/>
    </source>
</evidence>
<dbReference type="EMBL" id="CP022386">
    <property type="protein sequence ID" value="ATA87209.1"/>
    <property type="molecule type" value="Genomic_DNA"/>
</dbReference>
<reference evidence="3" key="1">
    <citation type="submission" date="2017-06" db="EMBL/GenBank/DDBJ databases">
        <title>Capnocytophaga spp. assemblies.</title>
        <authorList>
            <person name="Gulvik C.A."/>
        </authorList>
    </citation>
    <scope>NUCLEOTIDE SEQUENCE [LARGE SCALE GENOMIC DNA]</scope>
    <source>
        <strain evidence="3">H1496</strain>
    </source>
</reference>
<name>A0A250FPV6_9FLAO</name>
<dbReference type="InterPro" id="IPR002716">
    <property type="entry name" value="PIN_dom"/>
</dbReference>
<dbReference type="InterPro" id="IPR029060">
    <property type="entry name" value="PIN-like_dom_sf"/>
</dbReference>
<dbReference type="RefSeq" id="WP_095910492.1">
    <property type="nucleotide sequence ID" value="NZ_CAUPXI010000022.1"/>
</dbReference>
<dbReference type="AlphaFoldDB" id="A0A250FPV6"/>
<gene>
    <name evidence="2" type="ORF">CGC50_08565</name>
</gene>
<dbReference type="Pfam" id="PF13470">
    <property type="entry name" value="PIN_3"/>
    <property type="match status" value="1"/>
</dbReference>
<dbReference type="GeneID" id="84808604"/>
<dbReference type="Proteomes" id="UP000217250">
    <property type="component" value="Chromosome"/>
</dbReference>
<evidence type="ECO:0000313" key="3">
    <source>
        <dbReference type="Proteomes" id="UP000217250"/>
    </source>
</evidence>
<dbReference type="PANTHER" id="PTHR34610">
    <property type="entry name" value="SSL7007 PROTEIN"/>
    <property type="match status" value="1"/>
</dbReference>
<dbReference type="PANTHER" id="PTHR34610:SF3">
    <property type="entry name" value="SSL7007 PROTEIN"/>
    <property type="match status" value="1"/>
</dbReference>
<organism evidence="2 3">
    <name type="scientific">Capnocytophaga gingivalis</name>
    <dbReference type="NCBI Taxonomy" id="1017"/>
    <lineage>
        <taxon>Bacteria</taxon>
        <taxon>Pseudomonadati</taxon>
        <taxon>Bacteroidota</taxon>
        <taxon>Flavobacteriia</taxon>
        <taxon>Flavobacteriales</taxon>
        <taxon>Flavobacteriaceae</taxon>
        <taxon>Capnocytophaga</taxon>
    </lineage>
</organism>
<proteinExistence type="predicted"/>
<sequence>MKKRSKRVIIDTNLWIRFLISRDYSVIDKLLFQERIQLIFSSELVGEFVEVAQRPKFRRFFPLEELSELVEMIEEVADFVEVTTDDIISCRDEKDNFLLCLARDASADYLITEDNDLLVLNPFEETEIMTMKDFLYKIDWQK</sequence>
<feature type="domain" description="PIN" evidence="1">
    <location>
        <begin position="7"/>
        <end position="115"/>
    </location>
</feature>
<dbReference type="OrthoDB" id="597986at2"/>
<protein>
    <submittedName>
        <fullName evidence="2">Putative toxin-antitoxin system toxin component, PIN family</fullName>
    </submittedName>
</protein>
<accession>A0A250FPV6</accession>
<dbReference type="KEGG" id="cgh:CGC50_08565"/>
<dbReference type="NCBIfam" id="TIGR00305">
    <property type="entry name" value="putative toxin-antitoxin system toxin component, PIN family"/>
    <property type="match status" value="1"/>
</dbReference>
<evidence type="ECO:0000313" key="2">
    <source>
        <dbReference type="EMBL" id="ATA87209.1"/>
    </source>
</evidence>
<dbReference type="SUPFAM" id="SSF88723">
    <property type="entry name" value="PIN domain-like"/>
    <property type="match status" value="1"/>
</dbReference>
<dbReference type="InterPro" id="IPR002850">
    <property type="entry name" value="PIN_toxin-like"/>
</dbReference>